<organism evidence="1 2">
    <name type="scientific">Tolypocladium ophioglossoides (strain CBS 100239)</name>
    <name type="common">Snaketongue truffleclub</name>
    <name type="synonym">Elaphocordyceps ophioglossoides</name>
    <dbReference type="NCBI Taxonomy" id="1163406"/>
    <lineage>
        <taxon>Eukaryota</taxon>
        <taxon>Fungi</taxon>
        <taxon>Dikarya</taxon>
        <taxon>Ascomycota</taxon>
        <taxon>Pezizomycotina</taxon>
        <taxon>Sordariomycetes</taxon>
        <taxon>Hypocreomycetidae</taxon>
        <taxon>Hypocreales</taxon>
        <taxon>Ophiocordycipitaceae</taxon>
        <taxon>Tolypocladium</taxon>
    </lineage>
</organism>
<feature type="non-terminal residue" evidence="1">
    <location>
        <position position="81"/>
    </location>
</feature>
<sequence length="81" mass="8927">MSWAEKPQSRPGPGACGRVSCERSMAIYWCNDSPKPKTLGNWGDIADAALLVDVECVRTKNIGGQVFNWLDWNVIVSIVDC</sequence>
<proteinExistence type="predicted"/>
<name>A0A0L0NKL8_TOLOC</name>
<dbReference type="PANTHER" id="PTHR35605:SF1">
    <property type="entry name" value="ECP2 EFFECTOR PROTEIN DOMAIN-CONTAINING PROTEIN-RELATED"/>
    <property type="match status" value="1"/>
</dbReference>
<dbReference type="Proteomes" id="UP000036947">
    <property type="component" value="Unassembled WGS sequence"/>
</dbReference>
<gene>
    <name evidence="1" type="ORF">TOPH_00814</name>
</gene>
<dbReference type="STRING" id="1163406.A0A0L0NKL8"/>
<protein>
    <submittedName>
        <fullName evidence="1">Uncharacterized protein</fullName>
    </submittedName>
</protein>
<evidence type="ECO:0000313" key="2">
    <source>
        <dbReference type="Proteomes" id="UP000036947"/>
    </source>
</evidence>
<dbReference type="EMBL" id="LFRF01000002">
    <property type="protein sequence ID" value="KND94584.1"/>
    <property type="molecule type" value="Genomic_DNA"/>
</dbReference>
<accession>A0A0L0NKL8</accession>
<dbReference type="OrthoDB" id="3552888at2759"/>
<reference evidence="1 2" key="1">
    <citation type="journal article" date="2015" name="BMC Genomics">
        <title>The genome of the truffle-parasite Tolypocladium ophioglossoides and the evolution of antifungal peptaibiotics.</title>
        <authorList>
            <person name="Quandt C.A."/>
            <person name="Bushley K.E."/>
            <person name="Spatafora J.W."/>
        </authorList>
    </citation>
    <scope>NUCLEOTIDE SEQUENCE [LARGE SCALE GENOMIC DNA]</scope>
    <source>
        <strain evidence="1 2">CBS 100239</strain>
    </source>
</reference>
<comment type="caution">
    <text evidence="1">The sequence shown here is derived from an EMBL/GenBank/DDBJ whole genome shotgun (WGS) entry which is preliminary data.</text>
</comment>
<evidence type="ECO:0000313" key="1">
    <source>
        <dbReference type="EMBL" id="KND94584.1"/>
    </source>
</evidence>
<dbReference type="AlphaFoldDB" id="A0A0L0NKL8"/>
<dbReference type="PANTHER" id="PTHR35605">
    <property type="entry name" value="ECP2 EFFECTOR PROTEIN DOMAIN-CONTAINING PROTEIN-RELATED"/>
    <property type="match status" value="1"/>
</dbReference>
<keyword evidence="2" id="KW-1185">Reference proteome</keyword>